<proteinExistence type="inferred from homology"/>
<reference evidence="5 6" key="1">
    <citation type="submission" date="2020-07" db="EMBL/GenBank/DDBJ databases">
        <title>Trichoderma asperellum IC-1 whole genome shotgun sequence.</title>
        <authorList>
            <person name="Kanamasa S."/>
            <person name="Takahashi H."/>
        </authorList>
    </citation>
    <scope>NUCLEOTIDE SEQUENCE [LARGE SCALE GENOMIC DNA]</scope>
    <source>
        <strain evidence="5 6">IC-1</strain>
    </source>
</reference>
<feature type="transmembrane region" description="Helical" evidence="4">
    <location>
        <begin position="120"/>
        <end position="138"/>
    </location>
</feature>
<dbReference type="Gene3D" id="1.20.1250.20">
    <property type="entry name" value="MFS general substrate transporter like domains"/>
    <property type="match status" value="1"/>
</dbReference>
<feature type="transmembrane region" description="Helical" evidence="4">
    <location>
        <begin position="279"/>
        <end position="300"/>
    </location>
</feature>
<dbReference type="PANTHER" id="PTHR11360:SF315">
    <property type="entry name" value="TRANSPORTER MCH2-RELATED"/>
    <property type="match status" value="1"/>
</dbReference>
<dbReference type="SUPFAM" id="SSF103473">
    <property type="entry name" value="MFS general substrate transporter"/>
    <property type="match status" value="1"/>
</dbReference>
<keyword evidence="4" id="KW-0472">Membrane</keyword>
<dbReference type="Pfam" id="PF07690">
    <property type="entry name" value="MFS_1"/>
    <property type="match status" value="1"/>
</dbReference>
<comment type="subcellular location">
    <subcellularLocation>
        <location evidence="1">Membrane</location>
        <topology evidence="1">Multi-pass membrane protein</topology>
    </subcellularLocation>
</comment>
<dbReference type="EMBL" id="BLZH01000003">
    <property type="protein sequence ID" value="GFP53889.1"/>
    <property type="molecule type" value="Genomic_DNA"/>
</dbReference>
<feature type="transmembrane region" description="Helical" evidence="4">
    <location>
        <begin position="251"/>
        <end position="273"/>
    </location>
</feature>
<feature type="transmembrane region" description="Helical" evidence="4">
    <location>
        <begin position="175"/>
        <end position="195"/>
    </location>
</feature>
<dbReference type="GO" id="GO:0016020">
    <property type="term" value="C:membrane"/>
    <property type="evidence" value="ECO:0007669"/>
    <property type="project" value="UniProtKB-SubCell"/>
</dbReference>
<dbReference type="InterPro" id="IPR011701">
    <property type="entry name" value="MFS"/>
</dbReference>
<dbReference type="AlphaFoldDB" id="A0A6V8QNU8"/>
<keyword evidence="4" id="KW-0812">Transmembrane</keyword>
<gene>
    <name evidence="5" type="ORF">TASIC1_0003026700</name>
</gene>
<evidence type="ECO:0000256" key="2">
    <source>
        <dbReference type="ARBA" id="ARBA00006727"/>
    </source>
</evidence>
<name>A0A6V8QNU8_TRIAP</name>
<keyword evidence="4" id="KW-1133">Transmembrane helix</keyword>
<evidence type="ECO:0000256" key="1">
    <source>
        <dbReference type="ARBA" id="ARBA00004141"/>
    </source>
</evidence>
<feature type="transmembrane region" description="Helical" evidence="4">
    <location>
        <begin position="144"/>
        <end position="166"/>
    </location>
</feature>
<evidence type="ECO:0000256" key="3">
    <source>
        <dbReference type="SAM" id="MobiDB-lite"/>
    </source>
</evidence>
<dbReference type="PANTHER" id="PTHR11360">
    <property type="entry name" value="MONOCARBOXYLATE TRANSPORTER"/>
    <property type="match status" value="1"/>
</dbReference>
<dbReference type="GO" id="GO:0022857">
    <property type="term" value="F:transmembrane transporter activity"/>
    <property type="evidence" value="ECO:0007669"/>
    <property type="project" value="InterPro"/>
</dbReference>
<comment type="caution">
    <text evidence="5">The sequence shown here is derived from an EMBL/GenBank/DDBJ whole genome shotgun (WGS) entry which is preliminary data.</text>
</comment>
<accession>A0A6V8QNU8</accession>
<protein>
    <submittedName>
        <fullName evidence="5">Probable transporter MCH2</fullName>
    </submittedName>
</protein>
<feature type="transmembrane region" description="Helical" evidence="4">
    <location>
        <begin position="356"/>
        <end position="374"/>
    </location>
</feature>
<evidence type="ECO:0000256" key="4">
    <source>
        <dbReference type="SAM" id="Phobius"/>
    </source>
</evidence>
<dbReference type="InterPro" id="IPR036259">
    <property type="entry name" value="MFS_trans_sf"/>
</dbReference>
<comment type="similarity">
    <text evidence="2">Belongs to the major facilitator superfamily. Monocarboxylate porter (TC 2.A.1.13) family.</text>
</comment>
<sequence>MTAVQNLSSDDETKDIENPIEGPNIEASVEDVSQQQLQEDEHDGGYGWVCVICQLMITASTWGVNGAFGVYLAHYISTNVFPGTSEVAYSFIGGLSQSQTLIIAPLVTHATRLLGTKPPLFIGAVLEAGALVGASFATKSWHLFLSQGLLFGWGCSFLYIGTIGLIPQWFARRKGIATGIAAAGSGLGGLIYSLSTEAMISNLSVAWAFRITAICTAFTNVVCILLIKDRNKHIQPFQNAFDFRLLKRPSLLLIIAWMFLSVIGYTCVLFSLPDNAVRIGLTAHQGAILGALANLGMVIGRPTMAGPMLADAFGIKLLPSTLSILWTSSAIPSAFAEAMALGLRRTHKPVYLDVQIFSGFVFIGAALFLLPLRFKKNIKNLTSSEKI</sequence>
<dbReference type="OrthoDB" id="2213137at2759"/>
<organism evidence="5 6">
    <name type="scientific">Trichoderma asperellum</name>
    <name type="common">Filamentous fungus</name>
    <dbReference type="NCBI Taxonomy" id="101201"/>
    <lineage>
        <taxon>Eukaryota</taxon>
        <taxon>Fungi</taxon>
        <taxon>Dikarya</taxon>
        <taxon>Ascomycota</taxon>
        <taxon>Pezizomycotina</taxon>
        <taxon>Sordariomycetes</taxon>
        <taxon>Hypocreomycetidae</taxon>
        <taxon>Hypocreales</taxon>
        <taxon>Hypocreaceae</taxon>
        <taxon>Trichoderma</taxon>
    </lineage>
</organism>
<feature type="transmembrane region" description="Helical" evidence="4">
    <location>
        <begin position="312"/>
        <end position="336"/>
    </location>
</feature>
<dbReference type="InterPro" id="IPR050327">
    <property type="entry name" value="Proton-linked_MCT"/>
</dbReference>
<evidence type="ECO:0000313" key="5">
    <source>
        <dbReference type="EMBL" id="GFP53889.1"/>
    </source>
</evidence>
<feature type="region of interest" description="Disordered" evidence="3">
    <location>
        <begin position="1"/>
        <end position="21"/>
    </location>
</feature>
<dbReference type="Proteomes" id="UP000517252">
    <property type="component" value="Unassembled WGS sequence"/>
</dbReference>
<feature type="transmembrane region" description="Helical" evidence="4">
    <location>
        <begin position="207"/>
        <end position="227"/>
    </location>
</feature>
<evidence type="ECO:0000313" key="6">
    <source>
        <dbReference type="Proteomes" id="UP000517252"/>
    </source>
</evidence>